<feature type="domain" description="Multiple C2" evidence="3">
    <location>
        <begin position="69"/>
        <end position="203"/>
    </location>
</feature>
<dbReference type="InterPro" id="IPR013583">
    <property type="entry name" value="MCTP_C"/>
</dbReference>
<accession>A0A803KUW2</accession>
<keyword evidence="5" id="KW-1185">Reference proteome</keyword>
<keyword evidence="2" id="KW-0812">Transmembrane</keyword>
<feature type="transmembrane region" description="Helical" evidence="2">
    <location>
        <begin position="148"/>
        <end position="175"/>
    </location>
</feature>
<evidence type="ECO:0000313" key="5">
    <source>
        <dbReference type="Proteomes" id="UP000596660"/>
    </source>
</evidence>
<evidence type="ECO:0000313" key="4">
    <source>
        <dbReference type="EnsemblPlants" id="AUR62002820-RA:cds"/>
    </source>
</evidence>
<keyword evidence="2" id="KW-1133">Transmembrane helix</keyword>
<dbReference type="Proteomes" id="UP000596660">
    <property type="component" value="Unplaced"/>
</dbReference>
<dbReference type="Gramene" id="AUR62002820-RA">
    <property type="protein sequence ID" value="AUR62002820-RA:cds"/>
    <property type="gene ID" value="AUR62002820"/>
</dbReference>
<evidence type="ECO:0000259" key="3">
    <source>
        <dbReference type="Pfam" id="PF08372"/>
    </source>
</evidence>
<dbReference type="PANTHER" id="PTHR31425">
    <property type="entry name" value="PHOSPHORIBOSYLANTHRANILATE TRANSFERASE ISOFORM 1"/>
    <property type="match status" value="1"/>
</dbReference>
<reference evidence="4" key="2">
    <citation type="submission" date="2021-03" db="UniProtKB">
        <authorList>
            <consortium name="EnsemblPlants"/>
        </authorList>
    </citation>
    <scope>IDENTIFICATION</scope>
</reference>
<dbReference type="PANTHER" id="PTHR31425:SF50">
    <property type="entry name" value="FT-INTERACTING PROTEIN 3-RELATED"/>
    <property type="match status" value="1"/>
</dbReference>
<dbReference type="AlphaFoldDB" id="A0A803KUW2"/>
<dbReference type="InterPro" id="IPR047259">
    <property type="entry name" value="QUIRKY-like"/>
</dbReference>
<evidence type="ECO:0000256" key="2">
    <source>
        <dbReference type="SAM" id="Phobius"/>
    </source>
</evidence>
<keyword evidence="1" id="KW-0677">Repeat</keyword>
<proteinExistence type="predicted"/>
<keyword evidence="2" id="KW-0472">Membrane</keyword>
<organism evidence="4 5">
    <name type="scientific">Chenopodium quinoa</name>
    <name type="common">Quinoa</name>
    <dbReference type="NCBI Taxonomy" id="63459"/>
    <lineage>
        <taxon>Eukaryota</taxon>
        <taxon>Viridiplantae</taxon>
        <taxon>Streptophyta</taxon>
        <taxon>Embryophyta</taxon>
        <taxon>Tracheophyta</taxon>
        <taxon>Spermatophyta</taxon>
        <taxon>Magnoliopsida</taxon>
        <taxon>eudicotyledons</taxon>
        <taxon>Gunneridae</taxon>
        <taxon>Pentapetalae</taxon>
        <taxon>Caryophyllales</taxon>
        <taxon>Chenopodiaceae</taxon>
        <taxon>Chenopodioideae</taxon>
        <taxon>Atripliceae</taxon>
        <taxon>Chenopodium</taxon>
    </lineage>
</organism>
<dbReference type="Pfam" id="PF08372">
    <property type="entry name" value="PRT_C"/>
    <property type="match status" value="1"/>
</dbReference>
<dbReference type="EnsemblPlants" id="AUR62002820-RA">
    <property type="protein sequence ID" value="AUR62002820-RA:cds"/>
    <property type="gene ID" value="AUR62002820"/>
</dbReference>
<sequence length="205" mass="23913">MIPETNIGIATKLSWEVFDPFTIITIAVFDDYHFHDYGGANDSSMGKVRIRVSTLESGQINRHRWRRAWHPPRISHLSLSDIDDPDDQDEEFDTFPTSQPSYTVKMRYDHLRSKGSRIQAELEESATIGERFQSLIAWADPRATPVFLLFYICTSVLLCFIEFRIIAAILGFYLLRHTWLRIIKFPKLLVNFFTRLPSKADFMHL</sequence>
<reference evidence="4" key="1">
    <citation type="journal article" date="2017" name="Nature">
        <title>The genome of Chenopodium quinoa.</title>
        <authorList>
            <person name="Jarvis D.E."/>
            <person name="Ho Y.S."/>
            <person name="Lightfoot D.J."/>
            <person name="Schmoeckel S.M."/>
            <person name="Li B."/>
            <person name="Borm T.J.A."/>
            <person name="Ohyanagi H."/>
            <person name="Mineta K."/>
            <person name="Michell C.T."/>
            <person name="Saber N."/>
            <person name="Kharbatia N.M."/>
            <person name="Rupper R.R."/>
            <person name="Sharp A.R."/>
            <person name="Dally N."/>
            <person name="Boughton B.A."/>
            <person name="Woo Y.H."/>
            <person name="Gao G."/>
            <person name="Schijlen E.G.W.M."/>
            <person name="Guo X."/>
            <person name="Momin A.A."/>
            <person name="Negrao S."/>
            <person name="Al-Babili S."/>
            <person name="Gehring C."/>
            <person name="Roessner U."/>
            <person name="Jung C."/>
            <person name="Murphy K."/>
            <person name="Arold S.T."/>
            <person name="Gojobori T."/>
            <person name="van der Linden C.G."/>
            <person name="van Loo E.N."/>
            <person name="Jellen E.N."/>
            <person name="Maughan P.J."/>
            <person name="Tester M."/>
        </authorList>
    </citation>
    <scope>NUCLEOTIDE SEQUENCE [LARGE SCALE GENOMIC DNA]</scope>
    <source>
        <strain evidence="4">cv. PI 614886</strain>
    </source>
</reference>
<protein>
    <recommendedName>
        <fullName evidence="3">Multiple C2 domain-containing protein</fullName>
    </recommendedName>
</protein>
<evidence type="ECO:0000256" key="1">
    <source>
        <dbReference type="ARBA" id="ARBA00022737"/>
    </source>
</evidence>
<name>A0A803KUW2_CHEQI</name>